<protein>
    <recommendedName>
        <fullName evidence="3">amidase</fullName>
        <ecNumber evidence="3">3.5.1.4</ecNumber>
    </recommendedName>
</protein>
<comment type="catalytic activity">
    <reaction evidence="1">
        <text>a monocarboxylic acid amide + H2O = a monocarboxylate + NH4(+)</text>
        <dbReference type="Rhea" id="RHEA:12020"/>
        <dbReference type="ChEBI" id="CHEBI:15377"/>
        <dbReference type="ChEBI" id="CHEBI:28938"/>
        <dbReference type="ChEBI" id="CHEBI:35757"/>
        <dbReference type="ChEBI" id="CHEBI:83628"/>
        <dbReference type="EC" id="3.5.1.4"/>
    </reaction>
</comment>
<name>A0AAV5G8U7_9BASI</name>
<proteinExistence type="inferred from homology"/>
<evidence type="ECO:0000256" key="1">
    <source>
        <dbReference type="ARBA" id="ARBA00001311"/>
    </source>
</evidence>
<dbReference type="Gene3D" id="3.90.1300.10">
    <property type="entry name" value="Amidase signature (AS) domain"/>
    <property type="match status" value="2"/>
</dbReference>
<evidence type="ECO:0000256" key="4">
    <source>
        <dbReference type="ARBA" id="ARBA00022801"/>
    </source>
</evidence>
<evidence type="ECO:0000313" key="6">
    <source>
        <dbReference type="EMBL" id="GJN88940.1"/>
    </source>
</evidence>
<keyword evidence="4" id="KW-0378">Hydrolase</keyword>
<accession>A0AAV5G8U7</accession>
<sequence>MLALEPFYTTPATLTKDNWQAKAAEKRACRDALIPAEWRLPAEVLDNEQMTDVTGVPATCGTLNERELEITELDDVDEIYFAKAIARAKELDAAFEATGQLSGPLPAPVPPTRYRLGLSLMLVGVTDGVPISLKDQFDIKDTELTMGYAAYLGRISKRDCALVSMLISAGAVLHCRTNVPQTMMISDTLNHVFGRTRNPLNRSLTPGGSSGGEGALIRMKGSILGVGTDIGGSIRIPSSFCGLCGLRTTTRRVPYGFATNSMLGQEAVPSVAGPLARSFRSCTYFLKSILDADASKYDANALPFAFNTAAYDSARSREKLVFGLMPHDHNVQPVAPVKRALRETVAKLQAEGHEVVEFDGSAYKDARALLDAFFRADGGEDIRRVRQAIGEPLLPLLTFDNPETVKTTYEVWQMQRHKEQLQQAFLAQWLSTASVTSTGRPIDALLCPVSCTPAYVPGTVFWAGYTGMFNLLDLPASAVPVTLVDPNIDRPDPAFKPLTAKDAEVHETYSAEITAGMPVAVQLIGRRWREEELLAIAERPCYTPPPTLTKDNWRARAEQKRWARESLIPQEWRLSASLLALGRTDPRAVALQCSFLSERELLITELDELEELAGKLADGAVTATEVTIAYCKRAAIAHQLTNCLTEIYFSTAIARAKELDAALEATGLPAGPLHGVPISLKDQFDIEGTELTMGYASYLGRISKRDSSLVKMLRDAGAILHCRTNVPQTLLDGDTSNHVFGRTLNPLKPELSPGGSSGGEGALVALRGAILGVGTDIGGSIRIPASFCGLYGLRPTSNRIPYGFATNSLLGQKSVLSVAGPLAHSTSSCAYFLRAILDANPSSYDATALPFPYDTVGPARVEALPTLVIGVVREDAHVRPHPPVQRAVEEAVEKLREQGHEVVDFDLTDFKGVPPLLSAILTSDGAEDIFRTLSAIDEPLLPHLGFSSSTARTTYETWQLNRTKEHYQQLFLERWLATSALSAAGRPIDALLLPTTAMTACRPGEMRWGGYGAIASLLDLPAIAVPFGRVEPEKDRVRGEEYEWLSENDAEIQSFYDPQATAGMPTSLQLIGRRWKDEELLAVTKRVVAALAAPAAAAT</sequence>
<evidence type="ECO:0000256" key="3">
    <source>
        <dbReference type="ARBA" id="ARBA00012922"/>
    </source>
</evidence>
<dbReference type="InterPro" id="IPR020556">
    <property type="entry name" value="Amidase_CS"/>
</dbReference>
<comment type="caution">
    <text evidence="6">The sequence shown here is derived from an EMBL/GenBank/DDBJ whole genome shotgun (WGS) entry which is preliminary data.</text>
</comment>
<dbReference type="SUPFAM" id="SSF75304">
    <property type="entry name" value="Amidase signature (AS) enzymes"/>
    <property type="match status" value="2"/>
</dbReference>
<reference evidence="6 7" key="1">
    <citation type="submission" date="2021-12" db="EMBL/GenBank/DDBJ databases">
        <title>High titer production of polyol ester of fatty acids by Rhodotorula paludigena BS15 towards product separation-free biomass refinery.</title>
        <authorList>
            <person name="Mano J."/>
            <person name="Ono H."/>
            <person name="Tanaka T."/>
            <person name="Naito K."/>
            <person name="Sushida H."/>
            <person name="Ike M."/>
            <person name="Tokuyasu K."/>
            <person name="Kitaoka M."/>
        </authorList>
    </citation>
    <scope>NUCLEOTIDE SEQUENCE [LARGE SCALE GENOMIC DNA]</scope>
    <source>
        <strain evidence="6 7">BS15</strain>
    </source>
</reference>
<dbReference type="AlphaFoldDB" id="A0AAV5G8U7"/>
<gene>
    <name evidence="6" type="ORF">Rhopal_001911-T1</name>
</gene>
<organism evidence="6 7">
    <name type="scientific">Rhodotorula paludigena</name>
    <dbReference type="NCBI Taxonomy" id="86838"/>
    <lineage>
        <taxon>Eukaryota</taxon>
        <taxon>Fungi</taxon>
        <taxon>Dikarya</taxon>
        <taxon>Basidiomycota</taxon>
        <taxon>Pucciniomycotina</taxon>
        <taxon>Microbotryomycetes</taxon>
        <taxon>Sporidiobolales</taxon>
        <taxon>Sporidiobolaceae</taxon>
        <taxon>Rhodotorula</taxon>
    </lineage>
</organism>
<keyword evidence="7" id="KW-1185">Reference proteome</keyword>
<dbReference type="Proteomes" id="UP001342314">
    <property type="component" value="Unassembled WGS sequence"/>
</dbReference>
<dbReference type="EC" id="3.5.1.4" evidence="3"/>
<feature type="domain" description="Amidase" evidence="5">
    <location>
        <begin position="127"/>
        <end position="534"/>
    </location>
</feature>
<dbReference type="GO" id="GO:0004040">
    <property type="term" value="F:amidase activity"/>
    <property type="evidence" value="ECO:0007669"/>
    <property type="project" value="UniProtKB-EC"/>
</dbReference>
<dbReference type="PROSITE" id="PS00571">
    <property type="entry name" value="AMIDASES"/>
    <property type="match status" value="1"/>
</dbReference>
<dbReference type="PANTHER" id="PTHR46072">
    <property type="entry name" value="AMIDASE-RELATED-RELATED"/>
    <property type="match status" value="1"/>
</dbReference>
<dbReference type="Pfam" id="PF01425">
    <property type="entry name" value="Amidase"/>
    <property type="match status" value="2"/>
</dbReference>
<comment type="similarity">
    <text evidence="2">Belongs to the amidase family.</text>
</comment>
<dbReference type="EMBL" id="BQKY01000004">
    <property type="protein sequence ID" value="GJN88940.1"/>
    <property type="molecule type" value="Genomic_DNA"/>
</dbReference>
<evidence type="ECO:0000256" key="2">
    <source>
        <dbReference type="ARBA" id="ARBA00009199"/>
    </source>
</evidence>
<evidence type="ECO:0000259" key="5">
    <source>
        <dbReference type="Pfam" id="PF01425"/>
    </source>
</evidence>
<evidence type="ECO:0000313" key="7">
    <source>
        <dbReference type="Proteomes" id="UP001342314"/>
    </source>
</evidence>
<dbReference type="InterPro" id="IPR036928">
    <property type="entry name" value="AS_sf"/>
</dbReference>
<feature type="domain" description="Amidase" evidence="5">
    <location>
        <begin position="625"/>
        <end position="1081"/>
    </location>
</feature>
<dbReference type="InterPro" id="IPR023631">
    <property type="entry name" value="Amidase_dom"/>
</dbReference>